<gene>
    <name evidence="6" type="ORF">QVH07_13060</name>
</gene>
<dbReference type="InterPro" id="IPR023485">
    <property type="entry name" value="Ptyr_pPase"/>
</dbReference>
<evidence type="ECO:0000256" key="4">
    <source>
        <dbReference type="ARBA" id="ARBA00022912"/>
    </source>
</evidence>
<dbReference type="CDD" id="cd16343">
    <property type="entry name" value="LMWPTP"/>
    <property type="match status" value="1"/>
</dbReference>
<proteinExistence type="inferred from homology"/>
<dbReference type="PRINTS" id="PR00719">
    <property type="entry name" value="LMWPTPASE"/>
</dbReference>
<dbReference type="SUPFAM" id="SSF52788">
    <property type="entry name" value="Phosphotyrosine protein phosphatases I"/>
    <property type="match status" value="1"/>
</dbReference>
<dbReference type="GO" id="GO:0004725">
    <property type="term" value="F:protein tyrosine phosphatase activity"/>
    <property type="evidence" value="ECO:0007669"/>
    <property type="project" value="UniProtKB-EC"/>
</dbReference>
<evidence type="ECO:0000256" key="2">
    <source>
        <dbReference type="ARBA" id="ARBA00013064"/>
    </source>
</evidence>
<dbReference type="PANTHER" id="PTHR11717">
    <property type="entry name" value="LOW MOLECULAR WEIGHT PROTEIN TYROSINE PHOSPHATASE"/>
    <property type="match status" value="1"/>
</dbReference>
<dbReference type="Gene3D" id="3.40.50.2300">
    <property type="match status" value="1"/>
</dbReference>
<dbReference type="EMBL" id="JAUEPH010000005">
    <property type="protein sequence ID" value="MDN3205086.1"/>
    <property type="molecule type" value="Genomic_DNA"/>
</dbReference>
<feature type="domain" description="Phosphotyrosine protein phosphatase I" evidence="5">
    <location>
        <begin position="2"/>
        <end position="152"/>
    </location>
</feature>
<accession>A0ABT7YEX9</accession>
<dbReference type="Pfam" id="PF01451">
    <property type="entry name" value="LMWPc"/>
    <property type="match status" value="1"/>
</dbReference>
<evidence type="ECO:0000256" key="1">
    <source>
        <dbReference type="ARBA" id="ARBA00011063"/>
    </source>
</evidence>
<protein>
    <recommendedName>
        <fullName evidence="2">protein-tyrosine-phosphatase</fullName>
        <ecNumber evidence="2">3.1.3.48</ecNumber>
    </recommendedName>
</protein>
<dbReference type="RefSeq" id="WP_290000999.1">
    <property type="nucleotide sequence ID" value="NZ_JAUEPH010000005.1"/>
</dbReference>
<evidence type="ECO:0000256" key="3">
    <source>
        <dbReference type="ARBA" id="ARBA00022801"/>
    </source>
</evidence>
<dbReference type="InterPro" id="IPR036196">
    <property type="entry name" value="Ptyr_pPase_sf"/>
</dbReference>
<dbReference type="InterPro" id="IPR050438">
    <property type="entry name" value="LMW_PTPase"/>
</dbReference>
<evidence type="ECO:0000313" key="7">
    <source>
        <dbReference type="Proteomes" id="UP001171916"/>
    </source>
</evidence>
<sequence>MIRVLFVCLGNICRSPLAEGLFKKKIIERGIEDQFFVDSAGTSDYHIGELPDQRTLKIAAKYGIRINHRGRQVSPRDFKNFDYILAMDESNLQNLKKVQGSELMSDEEMLLIRSIQEKPDSLSVPDPYYGGEQGFENVFEILNDSTDKLLDKILAEHPSHA</sequence>
<comment type="caution">
    <text evidence="6">The sequence shown here is derived from an EMBL/GenBank/DDBJ whole genome shotgun (WGS) entry which is preliminary data.</text>
</comment>
<keyword evidence="7" id="KW-1185">Reference proteome</keyword>
<dbReference type="InterPro" id="IPR017867">
    <property type="entry name" value="Tyr_phospatase_low_mol_wt"/>
</dbReference>
<keyword evidence="3 6" id="KW-0378">Hydrolase</keyword>
<dbReference type="EC" id="3.1.3.48" evidence="2"/>
<evidence type="ECO:0000313" key="6">
    <source>
        <dbReference type="EMBL" id="MDN3205086.1"/>
    </source>
</evidence>
<dbReference type="SMART" id="SM00226">
    <property type="entry name" value="LMWPc"/>
    <property type="match status" value="1"/>
</dbReference>
<evidence type="ECO:0000259" key="5">
    <source>
        <dbReference type="SMART" id="SM00226"/>
    </source>
</evidence>
<keyword evidence="4" id="KW-0904">Protein phosphatase</keyword>
<dbReference type="PANTHER" id="PTHR11717:SF7">
    <property type="entry name" value="LOW MOLECULAR WEIGHT PHOSPHOTYROSINE PROTEIN PHOSPHATASE"/>
    <property type="match status" value="1"/>
</dbReference>
<dbReference type="Proteomes" id="UP001171916">
    <property type="component" value="Unassembled WGS sequence"/>
</dbReference>
<organism evidence="6 7">
    <name type="scientific">Algoriphagus sediminis</name>
    <dbReference type="NCBI Taxonomy" id="3057113"/>
    <lineage>
        <taxon>Bacteria</taxon>
        <taxon>Pseudomonadati</taxon>
        <taxon>Bacteroidota</taxon>
        <taxon>Cytophagia</taxon>
        <taxon>Cytophagales</taxon>
        <taxon>Cyclobacteriaceae</taxon>
        <taxon>Algoriphagus</taxon>
    </lineage>
</organism>
<name>A0ABT7YEX9_9BACT</name>
<reference evidence="6" key="1">
    <citation type="submission" date="2023-06" db="EMBL/GenBank/DDBJ databases">
        <title>Robiginitalea aurantiacus sp. nov. and Algoriphagus sediminis sp. nov., isolated from coastal sediment.</title>
        <authorList>
            <person name="Zhou Z.Y."/>
            <person name="An J."/>
            <person name="Jia Y.W."/>
            <person name="Du Z.J."/>
        </authorList>
    </citation>
    <scope>NUCLEOTIDE SEQUENCE</scope>
    <source>
        <strain evidence="6">C2-7</strain>
    </source>
</reference>
<comment type="similarity">
    <text evidence="1">Belongs to the low molecular weight phosphotyrosine protein phosphatase family.</text>
</comment>